<dbReference type="FunFam" id="3.40.640.10:FF:000013">
    <property type="entry name" value="4-aminobutyrate aminotransferase"/>
    <property type="match status" value="1"/>
</dbReference>
<dbReference type="SUPFAM" id="SSF53383">
    <property type="entry name" value="PLP-dependent transferases"/>
    <property type="match status" value="1"/>
</dbReference>
<dbReference type="GO" id="GO:0042802">
    <property type="term" value="F:identical protein binding"/>
    <property type="evidence" value="ECO:0007669"/>
    <property type="project" value="TreeGrafter"/>
</dbReference>
<evidence type="ECO:0000256" key="6">
    <source>
        <dbReference type="ARBA" id="ARBA00012912"/>
    </source>
</evidence>
<keyword evidence="10 17" id="KW-0663">Pyridoxal phosphate</keyword>
<evidence type="ECO:0000256" key="10">
    <source>
        <dbReference type="ARBA" id="ARBA00022898"/>
    </source>
</evidence>
<accession>A0A7W0I8W9</accession>
<organism evidence="19 20">
    <name type="scientific">Streptomyces himalayensis subsp. himalayensis</name>
    <dbReference type="NCBI Taxonomy" id="2756131"/>
    <lineage>
        <taxon>Bacteria</taxon>
        <taxon>Bacillati</taxon>
        <taxon>Actinomycetota</taxon>
        <taxon>Actinomycetes</taxon>
        <taxon>Kitasatosporales</taxon>
        <taxon>Streptomycetaceae</taxon>
        <taxon>Streptomyces</taxon>
        <taxon>Streptomyces himalayensis</taxon>
    </lineage>
</organism>
<evidence type="ECO:0000256" key="1">
    <source>
        <dbReference type="ARBA" id="ARBA00001750"/>
    </source>
</evidence>
<dbReference type="GO" id="GO:0047298">
    <property type="term" value="F:(S)-3-amino-2-methylpropionate transaminase activity"/>
    <property type="evidence" value="ECO:0007669"/>
    <property type="project" value="UniProtKB-EC"/>
</dbReference>
<dbReference type="AlphaFoldDB" id="A0A7W0I8W9"/>
<dbReference type="FunFam" id="3.90.1150.10:FF:000022">
    <property type="entry name" value="4-aminobutyrate aminotransferase"/>
    <property type="match status" value="1"/>
</dbReference>
<evidence type="ECO:0000256" key="15">
    <source>
        <dbReference type="ARBA" id="ARBA00048021"/>
    </source>
</evidence>
<evidence type="ECO:0000256" key="4">
    <source>
        <dbReference type="ARBA" id="ARBA00008954"/>
    </source>
</evidence>
<evidence type="ECO:0000313" key="19">
    <source>
        <dbReference type="EMBL" id="MBA2946745.1"/>
    </source>
</evidence>
<dbReference type="EMBL" id="JACEHE010000006">
    <property type="protein sequence ID" value="MBA2946745.1"/>
    <property type="molecule type" value="Genomic_DNA"/>
</dbReference>
<evidence type="ECO:0000256" key="12">
    <source>
        <dbReference type="ARBA" id="ARBA00030204"/>
    </source>
</evidence>
<dbReference type="Gene3D" id="3.40.640.10">
    <property type="entry name" value="Type I PLP-dependent aspartate aminotransferase-like (Major domain)"/>
    <property type="match status" value="1"/>
</dbReference>
<comment type="caution">
    <text evidence="19">The sequence shown here is derived from an EMBL/GenBank/DDBJ whole genome shotgun (WGS) entry which is preliminary data.</text>
</comment>
<dbReference type="GO" id="GO:0030170">
    <property type="term" value="F:pyridoxal phosphate binding"/>
    <property type="evidence" value="ECO:0007669"/>
    <property type="project" value="InterPro"/>
</dbReference>
<dbReference type="Pfam" id="PF00202">
    <property type="entry name" value="Aminotran_3"/>
    <property type="match status" value="1"/>
</dbReference>
<evidence type="ECO:0000256" key="5">
    <source>
        <dbReference type="ARBA" id="ARBA00012876"/>
    </source>
</evidence>
<evidence type="ECO:0000256" key="18">
    <source>
        <dbReference type="SAM" id="MobiDB-lite"/>
    </source>
</evidence>
<dbReference type="EC" id="2.6.1.19" evidence="6"/>
<dbReference type="PROSITE" id="PS00600">
    <property type="entry name" value="AA_TRANSFER_CLASS_3"/>
    <property type="match status" value="1"/>
</dbReference>
<proteinExistence type="inferred from homology"/>
<dbReference type="InterPro" id="IPR004632">
    <property type="entry name" value="4NH2But_aminotransferase_bac"/>
</dbReference>
<evidence type="ECO:0000256" key="14">
    <source>
        <dbReference type="ARBA" id="ARBA00031787"/>
    </source>
</evidence>
<evidence type="ECO:0000256" key="2">
    <source>
        <dbReference type="ARBA" id="ARBA00001933"/>
    </source>
</evidence>
<name>A0A7W0I8W9_9ACTN</name>
<dbReference type="EC" id="2.6.1.22" evidence="5"/>
<feature type="region of interest" description="Disordered" evidence="18">
    <location>
        <begin position="1"/>
        <end position="51"/>
    </location>
</feature>
<dbReference type="PANTHER" id="PTHR11986">
    <property type="entry name" value="AMINOTRANSFERASE CLASS III"/>
    <property type="match status" value="1"/>
</dbReference>
<comment type="cofactor">
    <cofactor evidence="2">
        <name>pyridoxal 5'-phosphate</name>
        <dbReference type="ChEBI" id="CHEBI:597326"/>
    </cofactor>
</comment>
<evidence type="ECO:0000256" key="3">
    <source>
        <dbReference type="ARBA" id="ARBA00005176"/>
    </source>
</evidence>
<protein>
    <recommendedName>
        <fullName evidence="7">4-aminobutyrate aminotransferase</fullName>
        <ecNumber evidence="6">2.6.1.19</ecNumber>
        <ecNumber evidence="5">2.6.1.22</ecNumber>
    </recommendedName>
    <alternativeName>
        <fullName evidence="13">(S)-3-amino-2-methylpropionate transaminase</fullName>
    </alternativeName>
    <alternativeName>
        <fullName evidence="14">GABA aminotransferase</fullName>
    </alternativeName>
    <alternativeName>
        <fullName evidence="12">Gamma-amino-N-butyrate transaminase</fullName>
    </alternativeName>
    <alternativeName>
        <fullName evidence="16">Glutamate:succinic semialdehyde transaminase</fullName>
    </alternativeName>
    <alternativeName>
        <fullName evidence="11">L-AIBAT</fullName>
    </alternativeName>
</protein>
<dbReference type="GO" id="GO:0047589">
    <property type="term" value="F:5-aminovalerate transaminase activity"/>
    <property type="evidence" value="ECO:0007669"/>
    <property type="project" value="UniProtKB-ARBA"/>
</dbReference>
<evidence type="ECO:0000256" key="17">
    <source>
        <dbReference type="RuleBase" id="RU003560"/>
    </source>
</evidence>
<dbReference type="InterPro" id="IPR015421">
    <property type="entry name" value="PyrdxlP-dep_Trfase_major"/>
</dbReference>
<comment type="catalytic activity">
    <reaction evidence="1">
        <text>(S)-3-amino-2-methylpropanoate + 2-oxoglutarate = 2-methyl-3-oxopropanoate + L-glutamate</text>
        <dbReference type="Rhea" id="RHEA:13993"/>
        <dbReference type="ChEBI" id="CHEBI:16810"/>
        <dbReference type="ChEBI" id="CHEBI:29985"/>
        <dbReference type="ChEBI" id="CHEBI:57700"/>
        <dbReference type="ChEBI" id="CHEBI:58655"/>
        <dbReference type="EC" id="2.6.1.22"/>
    </reaction>
</comment>
<sequence length="504" mass="52292">MADTAHPSSASSALQLLHGPAPPPGPESRPAPQERTPPPTAPPPSPRSPQESALTVLFAASVVPQERRILTAIPGPRSQQLMARKKSVVADGVATALPIFAASAGGGILEDVDGNRLIDLGSGLGVTVVGNAAEAVVRRLSAQATRFTHTAFSVTPYEGYIEVCEALAELTPGDHAKKSALFNSGAEAVENAVKIARAYTKRQAVVVFDHGYHGRTNLTMALTAKNMPYKHGFGPFAPEVYRVPVAYGYRWPTGAENAGPEAAAQAIDQISKQVGAENVAAIIIEPVLGEGGVIEPAKGFLPAIRQFAADNGIVFVADEIQSGFCRTGQWFACEDEGIVPDLITTAKGIAGGLPLAAVTGCAEIMDAAHAGGLGGTYGGNPVACAGALGAIETMKEFDLNARAKRIEAIMKARLGAMAEKFDIIGDVRGRGAMIAIELVKDRATKEPNPEGASALAAACHQKGALVLVTGTYGNVLRLLPPLVIGEDLLNEGLDVLHEALDGHV</sequence>
<evidence type="ECO:0000256" key="16">
    <source>
        <dbReference type="ARBA" id="ARBA00050054"/>
    </source>
</evidence>
<gene>
    <name evidence="19" type="primary">gabT</name>
    <name evidence="19" type="ORF">H1D24_13220</name>
</gene>
<evidence type="ECO:0000256" key="9">
    <source>
        <dbReference type="ARBA" id="ARBA00022679"/>
    </source>
</evidence>
<dbReference type="CDD" id="cd00610">
    <property type="entry name" value="OAT_like"/>
    <property type="match status" value="1"/>
</dbReference>
<evidence type="ECO:0000256" key="8">
    <source>
        <dbReference type="ARBA" id="ARBA00022576"/>
    </source>
</evidence>
<dbReference type="InterPro" id="IPR050103">
    <property type="entry name" value="Class-III_PLP-dep_AT"/>
</dbReference>
<dbReference type="GO" id="GO:0034386">
    <property type="term" value="F:4-aminobutyrate:2-oxoglutarate transaminase activity"/>
    <property type="evidence" value="ECO:0007669"/>
    <property type="project" value="UniProtKB-EC"/>
</dbReference>
<feature type="compositionally biased region" description="Polar residues" evidence="18">
    <location>
        <begin position="1"/>
        <end position="14"/>
    </location>
</feature>
<dbReference type="Proteomes" id="UP000545761">
    <property type="component" value="Unassembled WGS sequence"/>
</dbReference>
<dbReference type="NCBIfam" id="TIGR00700">
    <property type="entry name" value="GABAtrnsam"/>
    <property type="match status" value="1"/>
</dbReference>
<keyword evidence="8 19" id="KW-0032">Aminotransferase</keyword>
<evidence type="ECO:0000256" key="11">
    <source>
        <dbReference type="ARBA" id="ARBA00029760"/>
    </source>
</evidence>
<dbReference type="NCBIfam" id="NF004714">
    <property type="entry name" value="PRK06058.1"/>
    <property type="match status" value="1"/>
</dbReference>
<dbReference type="PANTHER" id="PTHR11986:SF58">
    <property type="entry name" value="LEUCINE_METHIONINE RACEMASE"/>
    <property type="match status" value="1"/>
</dbReference>
<dbReference type="Gene3D" id="3.90.1150.10">
    <property type="entry name" value="Aspartate Aminotransferase, domain 1"/>
    <property type="match status" value="1"/>
</dbReference>
<comment type="pathway">
    <text evidence="3">Amino-acid degradation; 4-aminobutanoate degradation.</text>
</comment>
<dbReference type="InterPro" id="IPR015422">
    <property type="entry name" value="PyrdxlP-dep_Trfase_small"/>
</dbReference>
<evidence type="ECO:0000313" key="20">
    <source>
        <dbReference type="Proteomes" id="UP000545761"/>
    </source>
</evidence>
<dbReference type="InterPro" id="IPR005814">
    <property type="entry name" value="Aminotrans_3"/>
</dbReference>
<dbReference type="InterPro" id="IPR015424">
    <property type="entry name" value="PyrdxlP-dep_Trfase"/>
</dbReference>
<dbReference type="InterPro" id="IPR049704">
    <property type="entry name" value="Aminotrans_3_PPA_site"/>
</dbReference>
<reference evidence="19 20" key="1">
    <citation type="submission" date="2020-07" db="EMBL/GenBank/DDBJ databases">
        <title>Streptomyces isolated from Indian soil.</title>
        <authorList>
            <person name="Mandal S."/>
            <person name="Maiti P.K."/>
        </authorList>
    </citation>
    <scope>NUCLEOTIDE SEQUENCE [LARGE SCALE GENOMIC DNA]</scope>
    <source>
        <strain evidence="19 20">PSKA28</strain>
    </source>
</reference>
<dbReference type="GO" id="GO:0009448">
    <property type="term" value="P:gamma-aminobutyric acid metabolic process"/>
    <property type="evidence" value="ECO:0007669"/>
    <property type="project" value="InterPro"/>
</dbReference>
<comment type="similarity">
    <text evidence="4 17">Belongs to the class-III pyridoxal-phosphate-dependent aminotransferase family.</text>
</comment>
<evidence type="ECO:0000256" key="7">
    <source>
        <dbReference type="ARBA" id="ARBA00018543"/>
    </source>
</evidence>
<evidence type="ECO:0000256" key="13">
    <source>
        <dbReference type="ARBA" id="ARBA00030857"/>
    </source>
</evidence>
<feature type="compositionally biased region" description="Pro residues" evidence="18">
    <location>
        <begin position="20"/>
        <end position="47"/>
    </location>
</feature>
<comment type="catalytic activity">
    <reaction evidence="15">
        <text>4-aminobutanoate + 2-oxoglutarate = succinate semialdehyde + L-glutamate</text>
        <dbReference type="Rhea" id="RHEA:23352"/>
        <dbReference type="ChEBI" id="CHEBI:16810"/>
        <dbReference type="ChEBI" id="CHEBI:29985"/>
        <dbReference type="ChEBI" id="CHEBI:57706"/>
        <dbReference type="ChEBI" id="CHEBI:59888"/>
        <dbReference type="EC" id="2.6.1.19"/>
    </reaction>
</comment>
<dbReference type="PIRSF" id="PIRSF000521">
    <property type="entry name" value="Transaminase_4ab_Lys_Orn"/>
    <property type="match status" value="1"/>
</dbReference>
<keyword evidence="9 19" id="KW-0808">Transferase</keyword>